<protein>
    <submittedName>
        <fullName evidence="1">DUF4249 domain-containing protein</fullName>
    </submittedName>
</protein>
<evidence type="ECO:0000313" key="2">
    <source>
        <dbReference type="Proteomes" id="UP001597472"/>
    </source>
</evidence>
<dbReference type="PROSITE" id="PS51257">
    <property type="entry name" value="PROKAR_LIPOPROTEIN"/>
    <property type="match status" value="1"/>
</dbReference>
<accession>A0ABW5KU68</accession>
<name>A0ABW5KU68_9FLAO</name>
<reference evidence="2" key="1">
    <citation type="journal article" date="2019" name="Int. J. Syst. Evol. Microbiol.">
        <title>The Global Catalogue of Microorganisms (GCM) 10K type strain sequencing project: providing services to taxonomists for standard genome sequencing and annotation.</title>
        <authorList>
            <consortium name="The Broad Institute Genomics Platform"/>
            <consortium name="The Broad Institute Genome Sequencing Center for Infectious Disease"/>
            <person name="Wu L."/>
            <person name="Ma J."/>
        </authorList>
    </citation>
    <scope>NUCLEOTIDE SEQUENCE [LARGE SCALE GENOMIC DNA]</scope>
    <source>
        <strain evidence="2">KCTC 42587</strain>
    </source>
</reference>
<evidence type="ECO:0000313" key="1">
    <source>
        <dbReference type="EMBL" id="MFD2552106.1"/>
    </source>
</evidence>
<dbReference type="RefSeq" id="WP_376893918.1">
    <property type="nucleotide sequence ID" value="NZ_JBHULS010000004.1"/>
</dbReference>
<keyword evidence="2" id="KW-1185">Reference proteome</keyword>
<gene>
    <name evidence="1" type="ORF">ACFSQP_09795</name>
</gene>
<dbReference type="EMBL" id="JBHULS010000004">
    <property type="protein sequence ID" value="MFD2552106.1"/>
    <property type="molecule type" value="Genomic_DNA"/>
</dbReference>
<dbReference type="Pfam" id="PF14054">
    <property type="entry name" value="DUF4249"/>
    <property type="match status" value="1"/>
</dbReference>
<organism evidence="1 2">
    <name type="scientific">Bizionia sediminis</name>
    <dbReference type="NCBI Taxonomy" id="1737064"/>
    <lineage>
        <taxon>Bacteria</taxon>
        <taxon>Pseudomonadati</taxon>
        <taxon>Bacteroidota</taxon>
        <taxon>Flavobacteriia</taxon>
        <taxon>Flavobacteriales</taxon>
        <taxon>Flavobacteriaceae</taxon>
        <taxon>Bizionia</taxon>
    </lineage>
</organism>
<proteinExistence type="predicted"/>
<dbReference type="Proteomes" id="UP001597472">
    <property type="component" value="Unassembled WGS sequence"/>
</dbReference>
<dbReference type="InterPro" id="IPR025345">
    <property type="entry name" value="DUF4249"/>
</dbReference>
<sequence>MKNRILLIITGLLLISCEDVIDVNVPTSEPKLVIDASINWIKGTSGNEQQIKLSLTAPYFDTTIPPANDAEVFITNQNSTIFSFIEDGASGTYLNTNFIPVINEVYTLTVIYNNETYTATEILTSVPDFDYIEQKLEGGFSGEETEIKAYFTDPGATTNYYFFEFIPSIPVTKTLSVLEDEFVNGNQIFGYYVEEDLTPGESVTIRNHGVSERFYEYMFILLQQTGNNGGGPFETQPATVRGNCINNTNPENYPLGYFRLSEVAQINYTIMQP</sequence>
<comment type="caution">
    <text evidence="1">The sequence shown here is derived from an EMBL/GenBank/DDBJ whole genome shotgun (WGS) entry which is preliminary data.</text>
</comment>